<proteinExistence type="predicted"/>
<keyword evidence="2" id="KW-1185">Reference proteome</keyword>
<reference evidence="1 2" key="1">
    <citation type="journal article" date="2019" name="Sci. Rep.">
        <title>Orb-weaving spider Araneus ventricosus genome elucidates the spidroin gene catalogue.</title>
        <authorList>
            <person name="Kono N."/>
            <person name="Nakamura H."/>
            <person name="Ohtoshi R."/>
            <person name="Moran D.A.P."/>
            <person name="Shinohara A."/>
            <person name="Yoshida Y."/>
            <person name="Fujiwara M."/>
            <person name="Mori M."/>
            <person name="Tomita M."/>
            <person name="Arakawa K."/>
        </authorList>
    </citation>
    <scope>NUCLEOTIDE SEQUENCE [LARGE SCALE GENOMIC DNA]</scope>
</reference>
<gene>
    <name evidence="1" type="ORF">AVEN_150077_1</name>
</gene>
<accession>A0A4Y2DGA8</accession>
<dbReference type="EMBL" id="BGPR01000354">
    <property type="protein sequence ID" value="GBM15056.1"/>
    <property type="molecule type" value="Genomic_DNA"/>
</dbReference>
<name>A0A4Y2DGA8_ARAVE</name>
<evidence type="ECO:0000313" key="2">
    <source>
        <dbReference type="Proteomes" id="UP000499080"/>
    </source>
</evidence>
<protein>
    <submittedName>
        <fullName evidence="1">Uncharacterized protein</fullName>
    </submittedName>
</protein>
<comment type="caution">
    <text evidence="1">The sequence shown here is derived from an EMBL/GenBank/DDBJ whole genome shotgun (WGS) entry which is preliminary data.</text>
</comment>
<dbReference type="AlphaFoldDB" id="A0A4Y2DGA8"/>
<evidence type="ECO:0000313" key="1">
    <source>
        <dbReference type="EMBL" id="GBM15056.1"/>
    </source>
</evidence>
<organism evidence="1 2">
    <name type="scientific">Araneus ventricosus</name>
    <name type="common">Orbweaver spider</name>
    <name type="synonym">Epeira ventricosa</name>
    <dbReference type="NCBI Taxonomy" id="182803"/>
    <lineage>
        <taxon>Eukaryota</taxon>
        <taxon>Metazoa</taxon>
        <taxon>Ecdysozoa</taxon>
        <taxon>Arthropoda</taxon>
        <taxon>Chelicerata</taxon>
        <taxon>Arachnida</taxon>
        <taxon>Araneae</taxon>
        <taxon>Araneomorphae</taxon>
        <taxon>Entelegynae</taxon>
        <taxon>Araneoidea</taxon>
        <taxon>Araneidae</taxon>
        <taxon>Araneus</taxon>
    </lineage>
</organism>
<dbReference type="Proteomes" id="UP000499080">
    <property type="component" value="Unassembled WGS sequence"/>
</dbReference>
<sequence>MVASGSFCRVGEMLLDKMVATTINTTVDDGGVDGVIQIPEGLLWVFTMPTCWLPLALWSGVSNEYLASASNLNSRGIIPVIVWRAGVGVVRKAPEMLRRTGRCIWLCLVGILYVKYLSHTNTPWATALSVTDR</sequence>